<evidence type="ECO:0000256" key="3">
    <source>
        <dbReference type="ARBA" id="ARBA00022833"/>
    </source>
</evidence>
<dbReference type="STRING" id="4097.A0A1S4D409"/>
<dbReference type="PANTHER" id="PTHR31973">
    <property type="entry name" value="POLYPROTEIN, PUTATIVE-RELATED"/>
    <property type="match status" value="1"/>
</dbReference>
<dbReference type="PaxDb" id="4097-A0A1S4D409"/>
<protein>
    <recommendedName>
        <fullName evidence="5">SWIM-type domain-containing protein</fullName>
    </recommendedName>
</protein>
<evidence type="ECO:0000313" key="6">
    <source>
        <dbReference type="Proteomes" id="UP000790787"/>
    </source>
</evidence>
<proteinExistence type="predicted"/>
<reference evidence="6" key="1">
    <citation type="journal article" date="2014" name="Nat. Commun.">
        <title>The tobacco genome sequence and its comparison with those of tomato and potato.</title>
        <authorList>
            <person name="Sierro N."/>
            <person name="Battey J.N."/>
            <person name="Ouadi S."/>
            <person name="Bakaher N."/>
            <person name="Bovet L."/>
            <person name="Willig A."/>
            <person name="Goepfert S."/>
            <person name="Peitsch M.C."/>
            <person name="Ivanov N.V."/>
        </authorList>
    </citation>
    <scope>NUCLEOTIDE SEQUENCE [LARGE SCALE GENOMIC DNA]</scope>
</reference>
<dbReference type="GO" id="GO:0008270">
    <property type="term" value="F:zinc ion binding"/>
    <property type="evidence" value="ECO:0007669"/>
    <property type="project" value="UniProtKB-KW"/>
</dbReference>
<dbReference type="PANTHER" id="PTHR31973:SF189">
    <property type="entry name" value="TRANSPOSASE, MUDR, PLANT, MULE TRANSPOSASE DOMAIN PROTEIN-RELATED"/>
    <property type="match status" value="1"/>
</dbReference>
<reference evidence="7" key="2">
    <citation type="submission" date="2025-08" db="UniProtKB">
        <authorList>
            <consortium name="RefSeq"/>
        </authorList>
    </citation>
    <scope>IDENTIFICATION</scope>
</reference>
<evidence type="ECO:0000259" key="5">
    <source>
        <dbReference type="PROSITE" id="PS50966"/>
    </source>
</evidence>
<dbReference type="PROSITE" id="PS50966">
    <property type="entry name" value="ZF_SWIM"/>
    <property type="match status" value="1"/>
</dbReference>
<keyword evidence="1" id="KW-0479">Metal-binding</keyword>
<organism evidence="6 7">
    <name type="scientific">Nicotiana tabacum</name>
    <name type="common">Common tobacco</name>
    <dbReference type="NCBI Taxonomy" id="4097"/>
    <lineage>
        <taxon>Eukaryota</taxon>
        <taxon>Viridiplantae</taxon>
        <taxon>Streptophyta</taxon>
        <taxon>Embryophyta</taxon>
        <taxon>Tracheophyta</taxon>
        <taxon>Spermatophyta</taxon>
        <taxon>Magnoliopsida</taxon>
        <taxon>eudicotyledons</taxon>
        <taxon>Gunneridae</taxon>
        <taxon>Pentapetalae</taxon>
        <taxon>asterids</taxon>
        <taxon>lamiids</taxon>
        <taxon>Solanales</taxon>
        <taxon>Solanaceae</taxon>
        <taxon>Nicotianoideae</taxon>
        <taxon>Nicotianeae</taxon>
        <taxon>Nicotiana</taxon>
    </lineage>
</organism>
<dbReference type="OrthoDB" id="1301577at2759"/>
<dbReference type="AlphaFoldDB" id="A0A1S4D409"/>
<dbReference type="GeneID" id="107825647"/>
<dbReference type="RefSeq" id="XP_016508009.1">
    <property type="nucleotide sequence ID" value="XM_016652523.1"/>
</dbReference>
<keyword evidence="2 4" id="KW-0863">Zinc-finger</keyword>
<dbReference type="Pfam" id="PF04434">
    <property type="entry name" value="SWIM"/>
    <property type="match status" value="1"/>
</dbReference>
<evidence type="ECO:0000256" key="1">
    <source>
        <dbReference type="ARBA" id="ARBA00022723"/>
    </source>
</evidence>
<keyword evidence="6" id="KW-1185">Reference proteome</keyword>
<sequence length="458" mass="53533">MRTRKHECGQWYGCVDSLPGAEWPWERIPQEDGRRNIGGYCGTLKGYYPSTVQSESARGPWMDLNMNDCGTVFHNKTIDFSTIAQYFKKKLQDNPKYMVREMMFDLKRIFELNVSHGKCKWAKRMVLESLDGSFSDEYNKLEVYANELRESNPGSDVVVTLSKSALEEGRRRLLRMYVCLHALKMGFNLGMRPFIGLDVVDKETKKYLKLVHAVASIFFGPQGRGRNHLHVRYAKDEYKTRENKKVLWWCTWCTYAEDLKDQLEKIWDLNKDAAEALLRYPPQAWCRTYMDTICKNQLVENNLIESFNKWIVDARHKPIIKMLEDIRIKTMNLLKEHEEEIAQTACEVNANGQNGYEVIEESDKHCVNLAVKKCTCRSWDLTGIPCPHAIRAILHDSGDSMTEINWWYSKEAFLLTYRHKIQLVRGEKFWKIESSQAMEPLEVVIWLADLRLREIAEG</sequence>
<dbReference type="InterPro" id="IPR007527">
    <property type="entry name" value="Znf_SWIM"/>
</dbReference>
<dbReference type="InterPro" id="IPR006564">
    <property type="entry name" value="Znf_PMZ"/>
</dbReference>
<evidence type="ECO:0000256" key="2">
    <source>
        <dbReference type="ARBA" id="ARBA00022771"/>
    </source>
</evidence>
<dbReference type="Proteomes" id="UP000790787">
    <property type="component" value="Chromosome 3"/>
</dbReference>
<evidence type="ECO:0000256" key="4">
    <source>
        <dbReference type="PROSITE-ProRule" id="PRU00325"/>
    </source>
</evidence>
<accession>A0A1S4D409</accession>
<evidence type="ECO:0000313" key="7">
    <source>
        <dbReference type="RefSeq" id="XP_016508009.1"/>
    </source>
</evidence>
<dbReference type="KEGG" id="nta:107825647"/>
<gene>
    <name evidence="7" type="primary">LOC107825647</name>
</gene>
<keyword evidence="3" id="KW-0862">Zinc</keyword>
<name>A0A1S4D409_TOBAC</name>
<dbReference type="SMART" id="SM00575">
    <property type="entry name" value="ZnF_PMZ"/>
    <property type="match status" value="1"/>
</dbReference>